<keyword evidence="5" id="KW-1185">Reference proteome</keyword>
<dbReference type="SMART" id="SM00499">
    <property type="entry name" value="AAI"/>
    <property type="match status" value="1"/>
</dbReference>
<sequence>MARFTIIAALLVALLAVAEASIYRTTITTTEIENDSTQSEKCRREMQGMQMNECERYLEQSRRGLIMINPTRQVPEECCREMREVSEECRCEAVKQMMHHMQQGGEYKGQEMREMMQTAKQLPSMCGMRPQHCEIPGGGYWY</sequence>
<dbReference type="PANTHER" id="PTHR35496">
    <property type="entry name" value="2S SEED STORAGE PROTEIN 1-RELATED"/>
    <property type="match status" value="1"/>
</dbReference>
<dbReference type="InterPro" id="IPR016140">
    <property type="entry name" value="Bifunc_inhib/LTP/seed_store"/>
</dbReference>
<dbReference type="PANTHER" id="PTHR35496:SF4">
    <property type="entry name" value="2S SULFUR-RICH SEED STORAGE PROTEIN 2-LIKE"/>
    <property type="match status" value="1"/>
</dbReference>
<dbReference type="AlphaFoldDB" id="A0A200QKG1"/>
<evidence type="ECO:0000256" key="2">
    <source>
        <dbReference type="SAM" id="SignalP"/>
    </source>
</evidence>
<dbReference type="SUPFAM" id="SSF47699">
    <property type="entry name" value="Bifunctional inhibitor/lipid-transfer protein/seed storage 2S albumin"/>
    <property type="match status" value="1"/>
</dbReference>
<dbReference type="FunCoup" id="A0A200QKG1">
    <property type="interactions" value="179"/>
</dbReference>
<dbReference type="Proteomes" id="UP000195402">
    <property type="component" value="Unassembled WGS sequence"/>
</dbReference>
<comment type="caution">
    <text evidence="4">The sequence shown here is derived from an EMBL/GenBank/DDBJ whole genome shotgun (WGS) entry which is preliminary data.</text>
</comment>
<dbReference type="GO" id="GO:0045735">
    <property type="term" value="F:nutrient reservoir activity"/>
    <property type="evidence" value="ECO:0007669"/>
    <property type="project" value="InterPro"/>
</dbReference>
<dbReference type="Gene3D" id="1.10.110.10">
    <property type="entry name" value="Plant lipid-transfer and hydrophobic proteins"/>
    <property type="match status" value="1"/>
</dbReference>
<dbReference type="Pfam" id="PF00234">
    <property type="entry name" value="Tryp_alpha_amyl"/>
    <property type="match status" value="1"/>
</dbReference>
<gene>
    <name evidence="4" type="ORF">BVC80_8751g15</name>
</gene>
<dbReference type="CDD" id="cd00261">
    <property type="entry name" value="AAI_SS"/>
    <property type="match status" value="1"/>
</dbReference>
<dbReference type="OMA" id="QKCRKEF"/>
<evidence type="ECO:0000313" key="4">
    <source>
        <dbReference type="EMBL" id="OVA10921.1"/>
    </source>
</evidence>
<evidence type="ECO:0000259" key="3">
    <source>
        <dbReference type="SMART" id="SM00499"/>
    </source>
</evidence>
<comment type="similarity">
    <text evidence="1">Belongs to the 2S seed storage albumins family.</text>
</comment>
<organism evidence="4 5">
    <name type="scientific">Macleaya cordata</name>
    <name type="common">Five-seeded plume-poppy</name>
    <name type="synonym">Bocconia cordata</name>
    <dbReference type="NCBI Taxonomy" id="56857"/>
    <lineage>
        <taxon>Eukaryota</taxon>
        <taxon>Viridiplantae</taxon>
        <taxon>Streptophyta</taxon>
        <taxon>Embryophyta</taxon>
        <taxon>Tracheophyta</taxon>
        <taxon>Spermatophyta</taxon>
        <taxon>Magnoliopsida</taxon>
        <taxon>Ranunculales</taxon>
        <taxon>Papaveraceae</taxon>
        <taxon>Papaveroideae</taxon>
        <taxon>Macleaya</taxon>
    </lineage>
</organism>
<proteinExistence type="inferred from homology"/>
<dbReference type="EMBL" id="MVGT01001777">
    <property type="protein sequence ID" value="OVA10921.1"/>
    <property type="molecule type" value="Genomic_DNA"/>
</dbReference>
<protein>
    <submittedName>
        <fullName evidence="4">Bifunctional inhibitor/plant lipid transfer protein/seed storage helical domain</fullName>
    </submittedName>
</protein>
<accession>A0A200QKG1</accession>
<evidence type="ECO:0000313" key="5">
    <source>
        <dbReference type="Proteomes" id="UP000195402"/>
    </source>
</evidence>
<dbReference type="InterPro" id="IPR000617">
    <property type="entry name" value="Napin/2SS/CON"/>
</dbReference>
<feature type="domain" description="Bifunctional inhibitor/plant lipid transfer protein/seed storage helical" evidence="3">
    <location>
        <begin position="54"/>
        <end position="133"/>
    </location>
</feature>
<evidence type="ECO:0000256" key="1">
    <source>
        <dbReference type="ARBA" id="ARBA00008262"/>
    </source>
</evidence>
<reference evidence="4 5" key="1">
    <citation type="journal article" date="2017" name="Mol. Plant">
        <title>The Genome of Medicinal Plant Macleaya cordata Provides New Insights into Benzylisoquinoline Alkaloids Metabolism.</title>
        <authorList>
            <person name="Liu X."/>
            <person name="Liu Y."/>
            <person name="Huang P."/>
            <person name="Ma Y."/>
            <person name="Qing Z."/>
            <person name="Tang Q."/>
            <person name="Cao H."/>
            <person name="Cheng P."/>
            <person name="Zheng Y."/>
            <person name="Yuan Z."/>
            <person name="Zhou Y."/>
            <person name="Liu J."/>
            <person name="Tang Z."/>
            <person name="Zhuo Y."/>
            <person name="Zhang Y."/>
            <person name="Yu L."/>
            <person name="Huang J."/>
            <person name="Yang P."/>
            <person name="Peng Q."/>
            <person name="Zhang J."/>
            <person name="Jiang W."/>
            <person name="Zhang Z."/>
            <person name="Lin K."/>
            <person name="Ro D.K."/>
            <person name="Chen X."/>
            <person name="Xiong X."/>
            <person name="Shang Y."/>
            <person name="Huang S."/>
            <person name="Zeng J."/>
        </authorList>
    </citation>
    <scope>NUCLEOTIDE SEQUENCE [LARGE SCALE GENOMIC DNA]</scope>
    <source>
        <strain evidence="5">cv. BLH2017</strain>
        <tissue evidence="4">Root</tissue>
    </source>
</reference>
<dbReference type="OrthoDB" id="1922883at2759"/>
<name>A0A200QKG1_MACCD</name>
<dbReference type="InParanoid" id="A0A200QKG1"/>
<feature type="signal peptide" evidence="2">
    <location>
        <begin position="1"/>
        <end position="20"/>
    </location>
</feature>
<feature type="chain" id="PRO_5012306873" evidence="2">
    <location>
        <begin position="21"/>
        <end position="142"/>
    </location>
</feature>
<keyword evidence="2" id="KW-0732">Signal</keyword>
<dbReference type="InterPro" id="IPR036312">
    <property type="entry name" value="Bifun_inhib/LTP/seed_sf"/>
</dbReference>